<dbReference type="AlphaFoldDB" id="A0A1W1UPM0"/>
<dbReference type="RefSeq" id="WP_084046351.1">
    <property type="nucleotide sequence ID" value="NZ_FWWU01000006.1"/>
</dbReference>
<sequence>MERQDPQESSLSQEGRVYVLRIWHEGANEVLSPSPSYPPVWRASVREGAGGPRRYFASIDECIDHLYGEFVRR</sequence>
<reference evidence="1 2" key="1">
    <citation type="submission" date="2017-04" db="EMBL/GenBank/DDBJ databases">
        <authorList>
            <person name="Afonso C.L."/>
            <person name="Miller P.J."/>
            <person name="Scott M.A."/>
            <person name="Spackman E."/>
            <person name="Goraichik I."/>
            <person name="Dimitrov K.M."/>
            <person name="Suarez D.L."/>
            <person name="Swayne D.E."/>
        </authorList>
    </citation>
    <scope>NUCLEOTIDE SEQUENCE [LARGE SCALE GENOMIC DNA]</scope>
    <source>
        <strain evidence="1 2">KR-140</strain>
    </source>
</reference>
<accession>A0A1W1UPM0</accession>
<organism evidence="1 2">
    <name type="scientific">Deinococcus hopiensis KR-140</name>
    <dbReference type="NCBI Taxonomy" id="695939"/>
    <lineage>
        <taxon>Bacteria</taxon>
        <taxon>Thermotogati</taxon>
        <taxon>Deinococcota</taxon>
        <taxon>Deinococci</taxon>
        <taxon>Deinococcales</taxon>
        <taxon>Deinococcaceae</taxon>
        <taxon>Deinococcus</taxon>
    </lineage>
</organism>
<dbReference type="STRING" id="695939.SAMN00790413_04228"/>
<evidence type="ECO:0000313" key="2">
    <source>
        <dbReference type="Proteomes" id="UP000192582"/>
    </source>
</evidence>
<keyword evidence="2" id="KW-1185">Reference proteome</keyword>
<gene>
    <name evidence="1" type="ORF">SAMN00790413_04228</name>
</gene>
<dbReference type="EMBL" id="FWWU01000006">
    <property type="protein sequence ID" value="SMB83016.1"/>
    <property type="molecule type" value="Genomic_DNA"/>
</dbReference>
<protein>
    <submittedName>
        <fullName evidence="1">Uncharacterized protein</fullName>
    </submittedName>
</protein>
<evidence type="ECO:0000313" key="1">
    <source>
        <dbReference type="EMBL" id="SMB83016.1"/>
    </source>
</evidence>
<name>A0A1W1UPM0_9DEIO</name>
<dbReference type="OrthoDB" id="72207at2"/>
<proteinExistence type="predicted"/>
<dbReference type="Proteomes" id="UP000192582">
    <property type="component" value="Unassembled WGS sequence"/>
</dbReference>